<protein>
    <recommendedName>
        <fullName evidence="3">Histidine kinase/HSP90-like ATPase domain-containing protein</fullName>
    </recommendedName>
</protein>
<gene>
    <name evidence="1" type="ORF">UY76_C0003G0012</name>
</gene>
<sequence>MEMLSVQDWVRAYDGSKPSVEVYCQTRDVVQARVESLRSSLTQHGWSETQTSLITAIIGELTSNAFDHNIGQWPDVPGCWFEFSNNHDQISVTIADRGQGVRSSLERVRPGIDDIQALEIAFAEHVTGRAPEKRGNGLKFVMNVLRTLDEARFEYLSGSTMLNYSTQTDSQKDIASLISHSAGIVIRGVYTTLQIQKSI</sequence>
<evidence type="ECO:0000313" key="1">
    <source>
        <dbReference type="EMBL" id="KKW33407.1"/>
    </source>
</evidence>
<dbReference type="SUPFAM" id="SSF55874">
    <property type="entry name" value="ATPase domain of HSP90 chaperone/DNA topoisomerase II/histidine kinase"/>
    <property type="match status" value="1"/>
</dbReference>
<dbReference type="Proteomes" id="UP000034054">
    <property type="component" value="Unassembled WGS sequence"/>
</dbReference>
<name>A0A0G1ZY85_9BACT</name>
<proteinExistence type="predicted"/>
<evidence type="ECO:0008006" key="3">
    <source>
        <dbReference type="Google" id="ProtNLM"/>
    </source>
</evidence>
<dbReference type="EMBL" id="LCRH01000003">
    <property type="protein sequence ID" value="KKW33407.1"/>
    <property type="molecule type" value="Genomic_DNA"/>
</dbReference>
<dbReference type="InterPro" id="IPR036890">
    <property type="entry name" value="HATPase_C_sf"/>
</dbReference>
<comment type="caution">
    <text evidence="1">The sequence shown here is derived from an EMBL/GenBank/DDBJ whole genome shotgun (WGS) entry which is preliminary data.</text>
</comment>
<organism evidence="1 2">
    <name type="scientific">Candidatus Uhrbacteria bacterium GW2011_GWA2_52_8d</name>
    <dbReference type="NCBI Taxonomy" id="1618979"/>
    <lineage>
        <taxon>Bacteria</taxon>
        <taxon>Candidatus Uhriibacteriota</taxon>
    </lineage>
</organism>
<accession>A0A0G1ZY85</accession>
<dbReference type="AlphaFoldDB" id="A0A0G1ZY85"/>
<dbReference type="Gene3D" id="3.30.565.10">
    <property type="entry name" value="Histidine kinase-like ATPase, C-terminal domain"/>
    <property type="match status" value="1"/>
</dbReference>
<reference evidence="1 2" key="1">
    <citation type="journal article" date="2015" name="Nature">
        <title>rRNA introns, odd ribosomes, and small enigmatic genomes across a large radiation of phyla.</title>
        <authorList>
            <person name="Brown C.T."/>
            <person name="Hug L.A."/>
            <person name="Thomas B.C."/>
            <person name="Sharon I."/>
            <person name="Castelle C.J."/>
            <person name="Singh A."/>
            <person name="Wilkins M.J."/>
            <person name="Williams K.H."/>
            <person name="Banfield J.F."/>
        </authorList>
    </citation>
    <scope>NUCLEOTIDE SEQUENCE [LARGE SCALE GENOMIC DNA]</scope>
</reference>
<evidence type="ECO:0000313" key="2">
    <source>
        <dbReference type="Proteomes" id="UP000034054"/>
    </source>
</evidence>